<dbReference type="GO" id="GO:0005739">
    <property type="term" value="C:mitochondrion"/>
    <property type="evidence" value="ECO:0007669"/>
    <property type="project" value="TreeGrafter"/>
</dbReference>
<dbReference type="EMBL" id="RIBY02000391">
    <property type="protein sequence ID" value="KAH9843317.1"/>
    <property type="molecule type" value="Genomic_DNA"/>
</dbReference>
<proteinExistence type="inferred from homology"/>
<accession>A0A9W7SZ12</accession>
<dbReference type="Gene3D" id="3.20.20.70">
    <property type="entry name" value="Aldolase class I"/>
    <property type="match status" value="1"/>
</dbReference>
<feature type="domain" description="Rab-GAP TBC" evidence="16">
    <location>
        <begin position="449"/>
        <end position="700"/>
    </location>
</feature>
<evidence type="ECO:0000256" key="6">
    <source>
        <dbReference type="ARBA" id="ARBA00022679"/>
    </source>
</evidence>
<evidence type="ECO:0000313" key="19">
    <source>
        <dbReference type="Proteomes" id="UP001138500"/>
    </source>
</evidence>
<keyword evidence="6" id="KW-0808">Transferase</keyword>
<evidence type="ECO:0000259" key="16">
    <source>
        <dbReference type="PROSITE" id="PS50086"/>
    </source>
</evidence>
<evidence type="ECO:0000256" key="3">
    <source>
        <dbReference type="ARBA" id="ARBA00010765"/>
    </source>
</evidence>
<keyword evidence="7" id="KW-0949">S-adenosyl-L-methionine</keyword>
<keyword evidence="13" id="KW-0496">Mitochondrion</keyword>
<dbReference type="NCBIfam" id="TIGR00433">
    <property type="entry name" value="bioB"/>
    <property type="match status" value="1"/>
</dbReference>
<feature type="compositionally biased region" description="Basic and acidic residues" evidence="15">
    <location>
        <begin position="963"/>
        <end position="981"/>
    </location>
</feature>
<dbReference type="SUPFAM" id="SSF47923">
    <property type="entry name" value="Ypt/Rab-GAP domain of gyp1p"/>
    <property type="match status" value="2"/>
</dbReference>
<dbReference type="SFLD" id="SFLDF00272">
    <property type="entry name" value="biotin_synthase"/>
    <property type="match status" value="1"/>
</dbReference>
<dbReference type="InterPro" id="IPR010722">
    <property type="entry name" value="BATS_dom"/>
</dbReference>
<dbReference type="PANTHER" id="PTHR22976">
    <property type="entry name" value="BIOTIN SYNTHASE"/>
    <property type="match status" value="1"/>
</dbReference>
<dbReference type="SMART" id="SM00729">
    <property type="entry name" value="Elp3"/>
    <property type="match status" value="1"/>
</dbReference>
<dbReference type="CDD" id="cd01335">
    <property type="entry name" value="Radical_SAM"/>
    <property type="match status" value="1"/>
</dbReference>
<dbReference type="OrthoDB" id="27140at2759"/>
<dbReference type="EC" id="2.8.1.6" evidence="4"/>
<keyword evidence="11" id="KW-0408">Iron</keyword>
<evidence type="ECO:0000259" key="17">
    <source>
        <dbReference type="PROSITE" id="PS51918"/>
    </source>
</evidence>
<evidence type="ECO:0000256" key="7">
    <source>
        <dbReference type="ARBA" id="ARBA00022691"/>
    </source>
</evidence>
<keyword evidence="12" id="KW-0411">Iron-sulfur</keyword>
<evidence type="ECO:0000256" key="2">
    <source>
        <dbReference type="ARBA" id="ARBA00004942"/>
    </source>
</evidence>
<evidence type="ECO:0000256" key="14">
    <source>
        <dbReference type="ARBA" id="ARBA00034078"/>
    </source>
</evidence>
<dbReference type="PANTHER" id="PTHR22976:SF2">
    <property type="entry name" value="BIOTIN SYNTHASE, MITOCHONDRIAL"/>
    <property type="match status" value="1"/>
</dbReference>
<sequence>MTLSFVSKRATTRSFQVAGLRSFSTPVNDNFSPILPTASPPPPPEASTVLHNAVNARAPRYDWTRDEIREIYNAPLMELAFQSGTLHRRFHRPSAIQMCTLMNIKTGGCSEDCSYCSQSSRHNTGLKATKMSSVDSVLEAARIAKSNGSTRFCMGAAWRDMRGRKTSLKNVKAMVEGIRSMDMEVCVTLGMIDEKQAEELAEAGLTAYNHNVDTSREHYPSIITTRTYDERLKTLEHVRDAGINVCSGGILGLGEKPEDHVGLIHTVSTLPHHPESFPVNALVPIKGTPLGDKLPAGKRPISFDAMLRTIATARLTMPATIIRIAAGRTTMSEAEQILCFSAGANAVFTGEKMLTTEAVGWSEDKAMFERYGLVPMKSFERGGLRETQWSTVKGAVAADASSVAQPSLAASAGMRSFASASDSWEELKRYRTLDDLKAIARIEGHSSPIASAGLRSAAWKAFLLFQDLDVASWPKTLAASRSAYDSLRMHFLSRLNDSDDPFGGNTESLSRSASVADDELRAEIKQDVDRCMQDNYYFREPETRRMLLDVLYVYSKLNPDTGYRQGMHEILAPVLWVVERDAIDLGLSSKTLGEASLVKAVFDADFIEHDSFALFSKIMQHAKIFYEQTTHSGKENPIVLRSQRIFNELLQQVDPILAKHLEKIDIVPQVFLIRWIRLLFGREFQFDDTLSVWDLIFAEDQSLELVDYISVAMLLRIRWELVAADYNEALTILLRYPEPDKVYPPQTFVTDALYMREHLNEEAGGYLVLKYTGRPARSSGRPTTPPALQRNITTFSGQNTRTAISSAVQARPQRNIEALLQSTAKNIYTRGGQAVRSAVDEVHKRAQEIRETQTPRPPSRGYGPLYNRIKGLEQRNKDLSQLLEGAVNELWTFQKLASDHEAHKNGRENSTLDVEPLSVAIAKVQFVQVYLSDPSLALPTTDDPSEAAGASVPSRSPTPVEAHTNRNDDQKSDQVKRHLMDEESSLADPSTFDDFDAAEVQPTIPDQGKIEAEIHDAMQSRPPTRGADADEREHSWPSPNPKPHRPLLSESSYSWMLGNEDASADPFRKGVIAPEQPRTEALFGDGDSADASETTVTKKQDKRKSATPRKQKTAAATGILGENVLQS</sequence>
<dbReference type="AlphaFoldDB" id="A0A9W7SZ12"/>
<dbReference type="Proteomes" id="UP001138500">
    <property type="component" value="Unassembled WGS sequence"/>
</dbReference>
<evidence type="ECO:0000313" key="18">
    <source>
        <dbReference type="EMBL" id="KAH9843317.1"/>
    </source>
</evidence>
<evidence type="ECO:0000256" key="13">
    <source>
        <dbReference type="ARBA" id="ARBA00023128"/>
    </source>
</evidence>
<dbReference type="FunFam" id="1.10.8.270:FF:000031">
    <property type="entry name" value="TBC1 domain family member 5"/>
    <property type="match status" value="1"/>
</dbReference>
<protein>
    <recommendedName>
        <fullName evidence="4">biotin synthase</fullName>
        <ecNumber evidence="4">2.8.1.6</ecNumber>
    </recommendedName>
</protein>
<dbReference type="SUPFAM" id="SSF102114">
    <property type="entry name" value="Radical SAM enzymes"/>
    <property type="match status" value="1"/>
</dbReference>
<dbReference type="GO" id="GO:0004076">
    <property type="term" value="F:biotin synthase activity"/>
    <property type="evidence" value="ECO:0007669"/>
    <property type="project" value="UniProtKB-EC"/>
</dbReference>
<feature type="region of interest" description="Disordered" evidence="15">
    <location>
        <begin position="938"/>
        <end position="993"/>
    </location>
</feature>
<reference evidence="18 19" key="1">
    <citation type="journal article" date="2018" name="IMA Fungus">
        <title>IMA Genome-F 10: Nine draft genome sequences of Claviceps purpurea s.lat., including C. arundinis, C. humidiphila, and C. cf. spartinae, pseudomolecules for the pitch canker pathogen Fusarium circinatum, draft genome of Davidsoniella eucalypti, Grosmannia galeiformis, Quambalaria eucalypti, and Teratosphaeria destructans.</title>
        <authorList>
            <person name="Wingfield B.D."/>
            <person name="Liu M."/>
            <person name="Nguyen H.D."/>
            <person name="Lane F.A."/>
            <person name="Morgan S.W."/>
            <person name="De Vos L."/>
            <person name="Wilken P.M."/>
            <person name="Duong T.A."/>
            <person name="Aylward J."/>
            <person name="Coetzee M.P."/>
            <person name="Dadej K."/>
            <person name="De Beer Z.W."/>
            <person name="Findlay W."/>
            <person name="Havenga M."/>
            <person name="Kolarik M."/>
            <person name="Menzies J.G."/>
            <person name="Naidoo K."/>
            <person name="Pochopski O."/>
            <person name="Shoukouhi P."/>
            <person name="Santana Q.C."/>
            <person name="Seifert K.A."/>
            <person name="Soal N."/>
            <person name="Steenkamp E.T."/>
            <person name="Tatham C.T."/>
            <person name="van der Nest M.A."/>
            <person name="Wingfield M.J."/>
        </authorList>
    </citation>
    <scope>NUCLEOTIDE SEQUENCE [LARGE SCALE GENOMIC DNA]</scope>
    <source>
        <strain evidence="18">CMW44962</strain>
    </source>
</reference>
<comment type="caution">
    <text evidence="18">The sequence shown here is derived from an EMBL/GenBank/DDBJ whole genome shotgun (WGS) entry which is preliminary data.</text>
</comment>
<comment type="cofactor">
    <cofactor evidence="14">
        <name>[2Fe-2S] cluster</name>
        <dbReference type="ChEBI" id="CHEBI:190135"/>
    </cofactor>
</comment>
<dbReference type="Gene3D" id="1.10.8.270">
    <property type="entry name" value="putative rabgap domain of human tbc1 domain family member 14 like domains"/>
    <property type="match status" value="1"/>
</dbReference>
<dbReference type="Pfam" id="PF04055">
    <property type="entry name" value="Radical_SAM"/>
    <property type="match status" value="1"/>
</dbReference>
<evidence type="ECO:0000256" key="8">
    <source>
        <dbReference type="ARBA" id="ARBA00022714"/>
    </source>
</evidence>
<keyword evidence="9" id="KW-0479">Metal-binding</keyword>
<name>A0A9W7SZ12_9PEZI</name>
<feature type="compositionally biased region" description="Basic residues" evidence="15">
    <location>
        <begin position="1100"/>
        <end position="1112"/>
    </location>
</feature>
<dbReference type="SFLD" id="SFLDG01060">
    <property type="entry name" value="BATS_domain_containing"/>
    <property type="match status" value="1"/>
</dbReference>
<dbReference type="InterPro" id="IPR058240">
    <property type="entry name" value="rSAM_sf"/>
</dbReference>
<dbReference type="InterPro" id="IPR006638">
    <property type="entry name" value="Elp3/MiaA/NifB-like_rSAM"/>
</dbReference>
<evidence type="ECO:0000256" key="11">
    <source>
        <dbReference type="ARBA" id="ARBA00023004"/>
    </source>
</evidence>
<evidence type="ECO:0000256" key="5">
    <source>
        <dbReference type="ARBA" id="ARBA00022485"/>
    </source>
</evidence>
<keyword evidence="19" id="KW-1185">Reference proteome</keyword>
<evidence type="ECO:0000256" key="1">
    <source>
        <dbReference type="ARBA" id="ARBA00001966"/>
    </source>
</evidence>
<dbReference type="InterPro" id="IPR002684">
    <property type="entry name" value="Biotin_synth/BioAB"/>
</dbReference>
<dbReference type="FunFam" id="1.10.472.80:FF:000038">
    <property type="entry name" value="TBC1 domain family member 5"/>
    <property type="match status" value="1"/>
</dbReference>
<dbReference type="InterPro" id="IPR007197">
    <property type="entry name" value="rSAM"/>
</dbReference>
<dbReference type="SFLD" id="SFLDS00029">
    <property type="entry name" value="Radical_SAM"/>
    <property type="match status" value="1"/>
</dbReference>
<dbReference type="SFLD" id="SFLDG01278">
    <property type="entry name" value="biotin_synthase_like"/>
    <property type="match status" value="1"/>
</dbReference>
<feature type="region of interest" description="Disordered" evidence="15">
    <location>
        <begin position="1073"/>
        <end position="1127"/>
    </location>
</feature>
<dbReference type="InterPro" id="IPR000195">
    <property type="entry name" value="Rab-GAP-TBC_dom"/>
</dbReference>
<organism evidence="18 19">
    <name type="scientific">Teratosphaeria destructans</name>
    <dbReference type="NCBI Taxonomy" id="418781"/>
    <lineage>
        <taxon>Eukaryota</taxon>
        <taxon>Fungi</taxon>
        <taxon>Dikarya</taxon>
        <taxon>Ascomycota</taxon>
        <taxon>Pezizomycotina</taxon>
        <taxon>Dothideomycetes</taxon>
        <taxon>Dothideomycetidae</taxon>
        <taxon>Mycosphaerellales</taxon>
        <taxon>Teratosphaeriaceae</taxon>
        <taxon>Teratosphaeria</taxon>
    </lineage>
</organism>
<evidence type="ECO:0000256" key="4">
    <source>
        <dbReference type="ARBA" id="ARBA00012236"/>
    </source>
</evidence>
<feature type="domain" description="Radical SAM core" evidence="17">
    <location>
        <begin position="94"/>
        <end position="328"/>
    </location>
</feature>
<dbReference type="GO" id="GO:0051537">
    <property type="term" value="F:2 iron, 2 sulfur cluster binding"/>
    <property type="evidence" value="ECO:0007669"/>
    <property type="project" value="UniProtKB-KW"/>
</dbReference>
<comment type="pathway">
    <text evidence="2">Cofactor biosynthesis; biotin biosynthesis; biotin from 7,8-diaminononanoate: step 2/2.</text>
</comment>
<comment type="cofactor">
    <cofactor evidence="1">
        <name>[4Fe-4S] cluster</name>
        <dbReference type="ChEBI" id="CHEBI:49883"/>
    </cofactor>
</comment>
<dbReference type="FunFam" id="3.20.20.70:FF:000011">
    <property type="entry name" value="Biotin synthase"/>
    <property type="match status" value="1"/>
</dbReference>
<feature type="region of interest" description="Disordered" evidence="15">
    <location>
        <begin position="1018"/>
        <end position="1052"/>
    </location>
</feature>
<dbReference type="InterPro" id="IPR024177">
    <property type="entry name" value="Biotin_synthase"/>
</dbReference>
<dbReference type="PROSITE" id="PS50086">
    <property type="entry name" value="TBC_RABGAP"/>
    <property type="match status" value="1"/>
</dbReference>
<evidence type="ECO:0000256" key="15">
    <source>
        <dbReference type="SAM" id="MobiDB-lite"/>
    </source>
</evidence>
<gene>
    <name evidence="18" type="ORF">Tdes44962_MAKER07510</name>
</gene>
<evidence type="ECO:0000256" key="10">
    <source>
        <dbReference type="ARBA" id="ARBA00022756"/>
    </source>
</evidence>
<dbReference type="PROSITE" id="PS51918">
    <property type="entry name" value="RADICAL_SAM"/>
    <property type="match status" value="1"/>
</dbReference>
<dbReference type="InterPro" id="IPR013785">
    <property type="entry name" value="Aldolase_TIM"/>
</dbReference>
<evidence type="ECO:0000256" key="9">
    <source>
        <dbReference type="ARBA" id="ARBA00022723"/>
    </source>
</evidence>
<dbReference type="SMART" id="SM00876">
    <property type="entry name" value="BATS"/>
    <property type="match status" value="1"/>
</dbReference>
<keyword evidence="8" id="KW-0001">2Fe-2S</keyword>
<dbReference type="Pfam" id="PF06968">
    <property type="entry name" value="BATS"/>
    <property type="match status" value="1"/>
</dbReference>
<dbReference type="GO" id="GO:0009102">
    <property type="term" value="P:biotin biosynthetic process"/>
    <property type="evidence" value="ECO:0007669"/>
    <property type="project" value="UniProtKB-KW"/>
</dbReference>
<reference evidence="18 19" key="2">
    <citation type="journal article" date="2021" name="Curr. Genet.">
        <title>Genetic response to nitrogen starvation in the aggressive Eucalyptus foliar pathogen Teratosphaeria destructans.</title>
        <authorList>
            <person name="Havenga M."/>
            <person name="Wingfield B.D."/>
            <person name="Wingfield M.J."/>
            <person name="Dreyer L.L."/>
            <person name="Roets F."/>
            <person name="Aylward J."/>
        </authorList>
    </citation>
    <scope>NUCLEOTIDE SEQUENCE [LARGE SCALE GENOMIC DNA]</scope>
    <source>
        <strain evidence="18">CMW44962</strain>
    </source>
</reference>
<keyword evidence="5" id="KW-0004">4Fe-4S</keyword>
<dbReference type="GO" id="GO:0051539">
    <property type="term" value="F:4 iron, 4 sulfur cluster binding"/>
    <property type="evidence" value="ECO:0007669"/>
    <property type="project" value="UniProtKB-KW"/>
</dbReference>
<dbReference type="Pfam" id="PF00566">
    <property type="entry name" value="RabGAP-TBC"/>
    <property type="match status" value="1"/>
</dbReference>
<keyword evidence="10" id="KW-0093">Biotin biosynthesis</keyword>
<comment type="similarity">
    <text evidence="3">Belongs to the radical SAM superfamily. Biotin synthase family.</text>
</comment>
<dbReference type="InterPro" id="IPR035969">
    <property type="entry name" value="Rab-GAP_TBC_sf"/>
</dbReference>
<evidence type="ECO:0000256" key="12">
    <source>
        <dbReference type="ARBA" id="ARBA00023014"/>
    </source>
</evidence>
<dbReference type="Gene3D" id="1.10.472.80">
    <property type="entry name" value="Ypt/Rab-GAP domain of gyp1p, domain 3"/>
    <property type="match status" value="1"/>
</dbReference>
<dbReference type="GO" id="GO:0046872">
    <property type="term" value="F:metal ion binding"/>
    <property type="evidence" value="ECO:0007669"/>
    <property type="project" value="UniProtKB-KW"/>
</dbReference>
<dbReference type="SMART" id="SM00164">
    <property type="entry name" value="TBC"/>
    <property type="match status" value="1"/>
</dbReference>
<dbReference type="HAMAP" id="MF_01694">
    <property type="entry name" value="BioB"/>
    <property type="match status" value="1"/>
</dbReference>